<dbReference type="Gene3D" id="3.40.630.10">
    <property type="entry name" value="Zn peptidases"/>
    <property type="match status" value="1"/>
</dbReference>
<organism evidence="7 8">
    <name type="scientific">Rhabdobacter roseus</name>
    <dbReference type="NCBI Taxonomy" id="1655419"/>
    <lineage>
        <taxon>Bacteria</taxon>
        <taxon>Pseudomonadati</taxon>
        <taxon>Bacteroidota</taxon>
        <taxon>Cytophagia</taxon>
        <taxon>Cytophagales</taxon>
        <taxon>Cytophagaceae</taxon>
        <taxon>Rhabdobacter</taxon>
    </lineage>
</organism>
<keyword evidence="3 7" id="KW-0378">Hydrolase</keyword>
<dbReference type="GO" id="GO:0008777">
    <property type="term" value="F:acetylornithine deacetylase activity"/>
    <property type="evidence" value="ECO:0007669"/>
    <property type="project" value="UniProtKB-EC"/>
</dbReference>
<accession>A0A840TGS5</accession>
<reference evidence="7 8" key="1">
    <citation type="submission" date="2020-08" db="EMBL/GenBank/DDBJ databases">
        <title>Genomic Encyclopedia of Type Strains, Phase IV (KMG-IV): sequencing the most valuable type-strain genomes for metagenomic binning, comparative biology and taxonomic classification.</title>
        <authorList>
            <person name="Goeker M."/>
        </authorList>
    </citation>
    <scope>NUCLEOTIDE SEQUENCE [LARGE SCALE GENOMIC DNA]</scope>
    <source>
        <strain evidence="7 8">DSM 105074</strain>
    </source>
</reference>
<evidence type="ECO:0000313" key="7">
    <source>
        <dbReference type="EMBL" id="MBB5282421.1"/>
    </source>
</evidence>
<name>A0A840TGS5_9BACT</name>
<dbReference type="EC" id="3.5.1.16" evidence="7"/>
<keyword evidence="5" id="KW-0170">Cobalt</keyword>
<evidence type="ECO:0000259" key="6">
    <source>
        <dbReference type="Pfam" id="PF07687"/>
    </source>
</evidence>
<dbReference type="PROSITE" id="PS00758">
    <property type="entry name" value="ARGE_DAPE_CPG2_1"/>
    <property type="match status" value="1"/>
</dbReference>
<dbReference type="Pfam" id="PF01546">
    <property type="entry name" value="Peptidase_M20"/>
    <property type="match status" value="1"/>
</dbReference>
<dbReference type="Pfam" id="PF07687">
    <property type="entry name" value="M20_dimer"/>
    <property type="match status" value="1"/>
</dbReference>
<feature type="domain" description="Peptidase M20 dimerisation" evidence="6">
    <location>
        <begin position="176"/>
        <end position="276"/>
    </location>
</feature>
<proteinExistence type="predicted"/>
<evidence type="ECO:0000256" key="4">
    <source>
        <dbReference type="ARBA" id="ARBA00022833"/>
    </source>
</evidence>
<dbReference type="Proteomes" id="UP000557307">
    <property type="component" value="Unassembled WGS sequence"/>
</dbReference>
<dbReference type="Gene3D" id="3.30.70.360">
    <property type="match status" value="1"/>
</dbReference>
<evidence type="ECO:0000256" key="2">
    <source>
        <dbReference type="ARBA" id="ARBA00022723"/>
    </source>
</evidence>
<dbReference type="AlphaFoldDB" id="A0A840TGS5"/>
<dbReference type="InterPro" id="IPR002933">
    <property type="entry name" value="Peptidase_M20"/>
</dbReference>
<dbReference type="GO" id="GO:0046872">
    <property type="term" value="F:metal ion binding"/>
    <property type="evidence" value="ECO:0007669"/>
    <property type="project" value="UniProtKB-KW"/>
</dbReference>
<dbReference type="EMBL" id="JACHGF010000001">
    <property type="protein sequence ID" value="MBB5282421.1"/>
    <property type="molecule type" value="Genomic_DNA"/>
</dbReference>
<sequence>MHSSTATSTLKVLTQEATDLLKSLISTPSYSREEDQTAALIEDFLRKKEVPFQRKKNNIWALNQHFDPAKPTLLLNSHHDTVKPNKSWTLDPFEPLVRDGKLYGLGSNDAGGCLVALIATFCHFYNNPHLSYNIALAATAEEEISGKEGLEIVVPELPPLEFAIVGEPTQLHLAVAEKGLLVLDCLARGKSGHAAREEGDNAIYRALRDITWITNYRFPKVSPTLGPIKMSVTIMNAGTQHNVVPDACTFTIDVRVTEQYTLEEIVEIIQEHIESEVQARSVRLRPSSIPVEHPIVQAGVALGRQTYGSPTTSDQALLDCPSLKMGPGHSERSHTADEFIYLHEIEAGIAQYIAMVEAVAVK</sequence>
<dbReference type="InterPro" id="IPR001261">
    <property type="entry name" value="ArgE/DapE_CS"/>
</dbReference>
<evidence type="ECO:0000256" key="3">
    <source>
        <dbReference type="ARBA" id="ARBA00022801"/>
    </source>
</evidence>
<dbReference type="SUPFAM" id="SSF55031">
    <property type="entry name" value="Bacterial exopeptidase dimerisation domain"/>
    <property type="match status" value="1"/>
</dbReference>
<dbReference type="InterPro" id="IPR011650">
    <property type="entry name" value="Peptidase_M20_dimer"/>
</dbReference>
<dbReference type="PANTHER" id="PTHR43808">
    <property type="entry name" value="ACETYLORNITHINE DEACETYLASE"/>
    <property type="match status" value="1"/>
</dbReference>
<dbReference type="PANTHER" id="PTHR43808:SF31">
    <property type="entry name" value="N-ACETYL-L-CITRULLINE DEACETYLASE"/>
    <property type="match status" value="1"/>
</dbReference>
<dbReference type="InterPro" id="IPR036264">
    <property type="entry name" value="Bact_exopeptidase_dim_dom"/>
</dbReference>
<dbReference type="InterPro" id="IPR050072">
    <property type="entry name" value="Peptidase_M20A"/>
</dbReference>
<keyword evidence="8" id="KW-1185">Reference proteome</keyword>
<gene>
    <name evidence="7" type="ORF">HNQ92_000542</name>
</gene>
<dbReference type="SUPFAM" id="SSF53187">
    <property type="entry name" value="Zn-dependent exopeptidases"/>
    <property type="match status" value="1"/>
</dbReference>
<evidence type="ECO:0000313" key="8">
    <source>
        <dbReference type="Proteomes" id="UP000557307"/>
    </source>
</evidence>
<evidence type="ECO:0000256" key="1">
    <source>
        <dbReference type="ARBA" id="ARBA00001947"/>
    </source>
</evidence>
<protein>
    <submittedName>
        <fullName evidence="7">Acetylornithine deacetylase</fullName>
        <ecNumber evidence="7">3.5.1.16</ecNumber>
    </submittedName>
</protein>
<dbReference type="CDD" id="cd05651">
    <property type="entry name" value="M20_ArgE_DapE-like"/>
    <property type="match status" value="1"/>
</dbReference>
<comment type="cofactor">
    <cofactor evidence="1">
        <name>Zn(2+)</name>
        <dbReference type="ChEBI" id="CHEBI:29105"/>
    </cofactor>
</comment>
<keyword evidence="2" id="KW-0479">Metal-binding</keyword>
<comment type="caution">
    <text evidence="7">The sequence shown here is derived from an EMBL/GenBank/DDBJ whole genome shotgun (WGS) entry which is preliminary data.</text>
</comment>
<dbReference type="RefSeq" id="WP_184170539.1">
    <property type="nucleotide sequence ID" value="NZ_JACHGF010000001.1"/>
</dbReference>
<evidence type="ECO:0000256" key="5">
    <source>
        <dbReference type="ARBA" id="ARBA00023285"/>
    </source>
</evidence>
<dbReference type="GO" id="GO:0006526">
    <property type="term" value="P:L-arginine biosynthetic process"/>
    <property type="evidence" value="ECO:0007669"/>
    <property type="project" value="TreeGrafter"/>
</dbReference>
<keyword evidence="4" id="KW-0862">Zinc</keyword>